<dbReference type="CDD" id="cd06222">
    <property type="entry name" value="RNase_H_like"/>
    <property type="match status" value="1"/>
</dbReference>
<dbReference type="Gramene" id="Jr01_19120_p1">
    <property type="protein sequence ID" value="cds.Jr01_19120_p1"/>
    <property type="gene ID" value="Jr01_19120"/>
</dbReference>
<dbReference type="InterPro" id="IPR044730">
    <property type="entry name" value="RNase_H-like_dom_plant"/>
</dbReference>
<reference evidence="2" key="1">
    <citation type="submission" date="2015-10" db="EMBL/GenBank/DDBJ databases">
        <authorList>
            <person name="Martinez-Garcia P.J."/>
            <person name="Crepeau M.W."/>
            <person name="Puiu D."/>
            <person name="Gonzalez-Ibeas D."/>
            <person name="Whalen J."/>
            <person name="Stevens K."/>
            <person name="Paul R."/>
            <person name="Butterfield T."/>
            <person name="Britton M."/>
            <person name="Reagan R."/>
            <person name="Chakraborty S."/>
            <person name="Walawage S.L."/>
            <person name="Vasquez-Gross H.A."/>
            <person name="Cardeno C."/>
            <person name="Famula R."/>
            <person name="Pratt K."/>
            <person name="Kuruganti S."/>
            <person name="Aradhya M.K."/>
            <person name="Leslie C.A."/>
            <person name="Dandekar A.M."/>
            <person name="Salzberg S.L."/>
            <person name="Wegrzyn J.L."/>
            <person name="Langley C.H."/>
            <person name="Neale D.B."/>
        </authorList>
    </citation>
    <scope>NUCLEOTIDE SEQUENCE</scope>
    <source>
        <tissue evidence="2">Leaves</tissue>
    </source>
</reference>
<dbReference type="InterPro" id="IPR012337">
    <property type="entry name" value="RNaseH-like_sf"/>
</dbReference>
<protein>
    <recommendedName>
        <fullName evidence="1">RNase H type-1 domain-containing protein</fullName>
    </recommendedName>
</protein>
<dbReference type="InterPro" id="IPR002156">
    <property type="entry name" value="RNaseH_domain"/>
</dbReference>
<proteinExistence type="predicted"/>
<dbReference type="InterPro" id="IPR053151">
    <property type="entry name" value="RNase_H-like"/>
</dbReference>
<evidence type="ECO:0000313" key="3">
    <source>
        <dbReference type="Proteomes" id="UP000619265"/>
    </source>
</evidence>
<name>A0A833YFH3_JUGRE</name>
<dbReference type="GO" id="GO:0003676">
    <property type="term" value="F:nucleic acid binding"/>
    <property type="evidence" value="ECO:0007669"/>
    <property type="project" value="InterPro"/>
</dbReference>
<dbReference type="EMBL" id="LIHL02000001">
    <property type="protein sequence ID" value="KAF5481080.1"/>
    <property type="molecule type" value="Genomic_DNA"/>
</dbReference>
<dbReference type="SUPFAM" id="SSF53098">
    <property type="entry name" value="Ribonuclease H-like"/>
    <property type="match status" value="1"/>
</dbReference>
<dbReference type="Proteomes" id="UP000619265">
    <property type="component" value="Unassembled WGS sequence"/>
</dbReference>
<sequence>MHWQPPPTDWLKLNWDVAIRKTDQKIGVGVVLRDHEGDVLATLMQPVTFCVQPSIAEARGLVTAAGDSMQVVNVVKNSSDQRGILHCMVRDIRVILADTIWDIKHTKRDGNKVAHQLAQQAISLCNGVIHLDNVIPSILSLVMADSHISV</sequence>
<accession>A0A833YFH3</accession>
<dbReference type="PANTHER" id="PTHR47723">
    <property type="entry name" value="OS05G0353850 PROTEIN"/>
    <property type="match status" value="1"/>
</dbReference>
<dbReference type="AlphaFoldDB" id="A0A833YFH3"/>
<dbReference type="GO" id="GO:0004523">
    <property type="term" value="F:RNA-DNA hybrid ribonuclease activity"/>
    <property type="evidence" value="ECO:0007669"/>
    <property type="project" value="InterPro"/>
</dbReference>
<gene>
    <name evidence="2" type="ORF">F2P56_001766</name>
</gene>
<feature type="domain" description="RNase H type-1" evidence="1">
    <location>
        <begin position="14"/>
        <end position="121"/>
    </location>
</feature>
<dbReference type="PANTHER" id="PTHR47723:SF21">
    <property type="entry name" value="POLYNUCLEOTIDYL TRANSFERASE, RIBONUCLEASE H-LIKE SUPERFAMILY PROTEIN"/>
    <property type="match status" value="1"/>
</dbReference>
<comment type="caution">
    <text evidence="2">The sequence shown here is derived from an EMBL/GenBank/DDBJ whole genome shotgun (WGS) entry which is preliminary data.</text>
</comment>
<evidence type="ECO:0000259" key="1">
    <source>
        <dbReference type="Pfam" id="PF13456"/>
    </source>
</evidence>
<reference evidence="2" key="2">
    <citation type="submission" date="2020-03" db="EMBL/GenBank/DDBJ databases">
        <title>Walnut 2.0.</title>
        <authorList>
            <person name="Marrano A."/>
            <person name="Britton M."/>
            <person name="Zimin A.V."/>
            <person name="Zaini P.A."/>
            <person name="Workman R."/>
            <person name="Puiu D."/>
            <person name="Bianco L."/>
            <person name="Allen B.J."/>
            <person name="Troggio M."/>
            <person name="Leslie C.A."/>
            <person name="Timp W."/>
            <person name="Dendekar A."/>
            <person name="Salzberg S.L."/>
            <person name="Neale D.B."/>
        </authorList>
    </citation>
    <scope>NUCLEOTIDE SEQUENCE</scope>
    <source>
        <tissue evidence="2">Leaves</tissue>
    </source>
</reference>
<evidence type="ECO:0000313" key="2">
    <source>
        <dbReference type="EMBL" id="KAF5481080.1"/>
    </source>
</evidence>
<dbReference type="Pfam" id="PF13456">
    <property type="entry name" value="RVT_3"/>
    <property type="match status" value="1"/>
</dbReference>
<organism evidence="2 3">
    <name type="scientific">Juglans regia</name>
    <name type="common">English walnut</name>
    <dbReference type="NCBI Taxonomy" id="51240"/>
    <lineage>
        <taxon>Eukaryota</taxon>
        <taxon>Viridiplantae</taxon>
        <taxon>Streptophyta</taxon>
        <taxon>Embryophyta</taxon>
        <taxon>Tracheophyta</taxon>
        <taxon>Spermatophyta</taxon>
        <taxon>Magnoliopsida</taxon>
        <taxon>eudicotyledons</taxon>
        <taxon>Gunneridae</taxon>
        <taxon>Pentapetalae</taxon>
        <taxon>rosids</taxon>
        <taxon>fabids</taxon>
        <taxon>Fagales</taxon>
        <taxon>Juglandaceae</taxon>
        <taxon>Juglans</taxon>
    </lineage>
</organism>